<organism evidence="3 4">
    <name type="scientific">Gluconacetobacter diazotrophicus</name>
    <name type="common">Acetobacter diazotrophicus</name>
    <dbReference type="NCBI Taxonomy" id="33996"/>
    <lineage>
        <taxon>Bacteria</taxon>
        <taxon>Pseudomonadati</taxon>
        <taxon>Pseudomonadota</taxon>
        <taxon>Alphaproteobacteria</taxon>
        <taxon>Acetobacterales</taxon>
        <taxon>Acetobacteraceae</taxon>
        <taxon>Gluconacetobacter</taxon>
    </lineage>
</organism>
<keyword evidence="2" id="KW-0449">Lipoprotein</keyword>
<dbReference type="OMA" id="QPRGTWW"/>
<reference evidence="3 4" key="1">
    <citation type="submission" date="2020-04" db="EMBL/GenBank/DDBJ databases">
        <title>Description of novel Gluconacetobacter.</title>
        <authorList>
            <person name="Sombolestani A."/>
        </authorList>
    </citation>
    <scope>NUCLEOTIDE SEQUENCE [LARGE SCALE GENOMIC DNA]</scope>
    <source>
        <strain evidence="3 4">LMG 7603</strain>
    </source>
</reference>
<keyword evidence="2" id="KW-0812">Transmembrane</keyword>
<comment type="subcellular location">
    <subcellularLocation>
        <location evidence="2">Cell membrane</location>
        <topology evidence="2">Lipid-anchor</topology>
    </subcellularLocation>
</comment>
<dbReference type="AlphaFoldDB" id="A0A7W4I4R6"/>
<evidence type="ECO:0000313" key="4">
    <source>
        <dbReference type="Proteomes" id="UP000550787"/>
    </source>
</evidence>
<dbReference type="Pfam" id="PF02321">
    <property type="entry name" value="OEP"/>
    <property type="match status" value="2"/>
</dbReference>
<proteinExistence type="inferred from homology"/>
<gene>
    <name evidence="3" type="ORF">HLH33_08960</name>
</gene>
<comment type="caution">
    <text evidence="3">The sequence shown here is derived from an EMBL/GenBank/DDBJ whole genome shotgun (WGS) entry which is preliminary data.</text>
</comment>
<dbReference type="GO" id="GO:0005886">
    <property type="term" value="C:plasma membrane"/>
    <property type="evidence" value="ECO:0007669"/>
    <property type="project" value="UniProtKB-SubCell"/>
</dbReference>
<evidence type="ECO:0000256" key="2">
    <source>
        <dbReference type="RuleBase" id="RU362097"/>
    </source>
</evidence>
<dbReference type="NCBIfam" id="TIGR01845">
    <property type="entry name" value="outer_NodT"/>
    <property type="match status" value="1"/>
</dbReference>
<dbReference type="Proteomes" id="UP000550787">
    <property type="component" value="Unassembled WGS sequence"/>
</dbReference>
<keyword evidence="2" id="KW-0472">Membrane</keyword>
<dbReference type="GO" id="GO:0015562">
    <property type="term" value="F:efflux transmembrane transporter activity"/>
    <property type="evidence" value="ECO:0007669"/>
    <property type="project" value="InterPro"/>
</dbReference>
<dbReference type="SUPFAM" id="SSF56954">
    <property type="entry name" value="Outer membrane efflux proteins (OEP)"/>
    <property type="match status" value="1"/>
</dbReference>
<protein>
    <submittedName>
        <fullName evidence="3">Efflux transporter outer membrane subunit</fullName>
    </submittedName>
</protein>
<accession>A0A7W4I4R6</accession>
<evidence type="ECO:0000256" key="1">
    <source>
        <dbReference type="ARBA" id="ARBA00007613"/>
    </source>
</evidence>
<comment type="similarity">
    <text evidence="1 2">Belongs to the outer membrane factor (OMF) (TC 1.B.17) family.</text>
</comment>
<dbReference type="Gene3D" id="1.20.1600.10">
    <property type="entry name" value="Outer membrane efflux proteins (OEP)"/>
    <property type="match status" value="1"/>
</dbReference>
<sequence length="534" mass="58816">MNRVSVSSCALRSTWRRFANWTALAGVVFLGGCDLAPTYHPVKLAYPDNWEGSGVFRFGRPDEAAPRKDWWTVFNDPQLNALEDQVARLNPDLQAEAEAFMQARDIAMQARSQLFPQISGGAGGEKEKSSAHRLWRAEGSTTPLYMSSEQYYGSATWEPDFWSSIRNKTRMAKEATQQLAADYALARLSIQSEVASDYIALRGFDAQDAVYRDSIAYYQQAVSITQLRLAGAISPGMDVARAQTQFYATQARETDVRAARDVLEHAIAVLVNKAPASFHIAPVDSYPFAPVQLPVVLPSELLQRRPDIASAERSMAQANRAIGVSRAAFYPHVTFNAMTGFMDHGFDLASLSNSMYQFGAQAVLPIFTAGLRRAELQRTWSQYRQSEDKYRSTVLGAFREVEDNLTLTSRLRTETTQASEAVNAALRTQRMSMALYTGGLTNYLDVVVAQQAALEARIILVQVQARQSDAEVQLVRAYGGGWSTGELPASDSSIMPFSPLQYNELDRSKPLAGISVDPVAGATDLGSNPVPPKH</sequence>
<dbReference type="InterPro" id="IPR003423">
    <property type="entry name" value="OMP_efflux"/>
</dbReference>
<name>A0A7W4I4R6_GLUDI</name>
<keyword evidence="2" id="KW-0564">Palmitate</keyword>
<dbReference type="PANTHER" id="PTHR30203:SF33">
    <property type="entry name" value="BLR4455 PROTEIN"/>
    <property type="match status" value="1"/>
</dbReference>
<keyword evidence="2" id="KW-1134">Transmembrane beta strand</keyword>
<evidence type="ECO:0000313" key="3">
    <source>
        <dbReference type="EMBL" id="MBB2156438.1"/>
    </source>
</evidence>
<dbReference type="EMBL" id="JABEQG010000013">
    <property type="protein sequence ID" value="MBB2156438.1"/>
    <property type="molecule type" value="Genomic_DNA"/>
</dbReference>
<dbReference type="RefSeq" id="WP_012227984.1">
    <property type="nucleotide sequence ID" value="NZ_JABEQG010000013.1"/>
</dbReference>
<dbReference type="Gene3D" id="2.20.200.10">
    <property type="entry name" value="Outer membrane efflux proteins (OEP)"/>
    <property type="match status" value="1"/>
</dbReference>
<dbReference type="PANTHER" id="PTHR30203">
    <property type="entry name" value="OUTER MEMBRANE CATION EFFLUX PROTEIN"/>
    <property type="match status" value="1"/>
</dbReference>
<dbReference type="PROSITE" id="PS51257">
    <property type="entry name" value="PROKAR_LIPOPROTEIN"/>
    <property type="match status" value="1"/>
</dbReference>
<dbReference type="InterPro" id="IPR010131">
    <property type="entry name" value="MdtP/NodT-like"/>
</dbReference>